<evidence type="ECO:0000313" key="4">
    <source>
        <dbReference type="Proteomes" id="UP001218218"/>
    </source>
</evidence>
<dbReference type="PANTHER" id="PTHR40465">
    <property type="entry name" value="CHROMOSOME 1, WHOLE GENOME SHOTGUN SEQUENCE"/>
    <property type="match status" value="1"/>
</dbReference>
<evidence type="ECO:0000256" key="1">
    <source>
        <dbReference type="SAM" id="Phobius"/>
    </source>
</evidence>
<feature type="transmembrane region" description="Helical" evidence="1">
    <location>
        <begin position="179"/>
        <end position="199"/>
    </location>
</feature>
<keyword evidence="4" id="KW-1185">Reference proteome</keyword>
<name>A0AAD7EAG2_9AGAR</name>
<keyword evidence="1" id="KW-0472">Membrane</keyword>
<sequence>MSRSLPALDSITGCVLLGPRGSTLGELKFSSALLIGTWASSRLNTGQLLYTAEILQAVYYFSNFKDDGWRMKLSPSSSTPSLQWENTLAYIFTLYLTLVWIKDEKSDLAYLSKQNWPQPVSLSLSKAFWYSGIGVFRKRTRLGFGGLTVPRPQGPYQGQSLRNGCTNTETHFPESICSVWIVTQVSADLIIAAALVYEFQKAKSKFLEGRRRIHNTLDRLILLTIQTGSATAVIAVMAFITFLINNETNMCAGIMFPLGRVYVLSMLLNLNIRVSGNGGSSQGTSRTGTSGRDRGPIVFVHDTGTTHTDGLGGVRKSFLRIALFSTLTFCAKNPEAVFRQGSNGTFKSGSTRSHTAEDPPTEIEMMAIDSSKKQSELLV</sequence>
<keyword evidence="1" id="KW-0812">Transmembrane</keyword>
<dbReference type="Proteomes" id="UP001218218">
    <property type="component" value="Unassembled WGS sequence"/>
</dbReference>
<reference evidence="3" key="1">
    <citation type="submission" date="2023-03" db="EMBL/GenBank/DDBJ databases">
        <title>Massive genome expansion in bonnet fungi (Mycena s.s.) driven by repeated elements and novel gene families across ecological guilds.</title>
        <authorList>
            <consortium name="Lawrence Berkeley National Laboratory"/>
            <person name="Harder C.B."/>
            <person name="Miyauchi S."/>
            <person name="Viragh M."/>
            <person name="Kuo A."/>
            <person name="Thoen E."/>
            <person name="Andreopoulos B."/>
            <person name="Lu D."/>
            <person name="Skrede I."/>
            <person name="Drula E."/>
            <person name="Henrissat B."/>
            <person name="Morin E."/>
            <person name="Kohler A."/>
            <person name="Barry K."/>
            <person name="LaButti K."/>
            <person name="Morin E."/>
            <person name="Salamov A."/>
            <person name="Lipzen A."/>
            <person name="Mereny Z."/>
            <person name="Hegedus B."/>
            <person name="Baldrian P."/>
            <person name="Stursova M."/>
            <person name="Weitz H."/>
            <person name="Taylor A."/>
            <person name="Grigoriev I.V."/>
            <person name="Nagy L.G."/>
            <person name="Martin F."/>
            <person name="Kauserud H."/>
        </authorList>
    </citation>
    <scope>NUCLEOTIDE SEQUENCE</scope>
    <source>
        <strain evidence="3">CBHHK002</strain>
    </source>
</reference>
<feature type="domain" description="DUF6534" evidence="2">
    <location>
        <begin position="185"/>
        <end position="274"/>
    </location>
</feature>
<dbReference type="InterPro" id="IPR045339">
    <property type="entry name" value="DUF6534"/>
</dbReference>
<protein>
    <recommendedName>
        <fullName evidence="2">DUF6534 domain-containing protein</fullName>
    </recommendedName>
</protein>
<proteinExistence type="predicted"/>
<gene>
    <name evidence="3" type="ORF">DFH08DRAFT_824914</name>
</gene>
<dbReference type="AlphaFoldDB" id="A0AAD7EAG2"/>
<organism evidence="3 4">
    <name type="scientific">Mycena albidolilacea</name>
    <dbReference type="NCBI Taxonomy" id="1033008"/>
    <lineage>
        <taxon>Eukaryota</taxon>
        <taxon>Fungi</taxon>
        <taxon>Dikarya</taxon>
        <taxon>Basidiomycota</taxon>
        <taxon>Agaricomycotina</taxon>
        <taxon>Agaricomycetes</taxon>
        <taxon>Agaricomycetidae</taxon>
        <taxon>Agaricales</taxon>
        <taxon>Marasmiineae</taxon>
        <taxon>Mycenaceae</taxon>
        <taxon>Mycena</taxon>
    </lineage>
</organism>
<keyword evidence="1" id="KW-1133">Transmembrane helix</keyword>
<dbReference type="PANTHER" id="PTHR40465:SF1">
    <property type="entry name" value="DUF6534 DOMAIN-CONTAINING PROTEIN"/>
    <property type="match status" value="1"/>
</dbReference>
<feature type="transmembrane region" description="Helical" evidence="1">
    <location>
        <begin position="220"/>
        <end position="244"/>
    </location>
</feature>
<accession>A0AAD7EAG2</accession>
<dbReference type="Pfam" id="PF20152">
    <property type="entry name" value="DUF6534"/>
    <property type="match status" value="1"/>
</dbReference>
<evidence type="ECO:0000259" key="2">
    <source>
        <dbReference type="Pfam" id="PF20152"/>
    </source>
</evidence>
<comment type="caution">
    <text evidence="3">The sequence shown here is derived from an EMBL/GenBank/DDBJ whole genome shotgun (WGS) entry which is preliminary data.</text>
</comment>
<evidence type="ECO:0000313" key="3">
    <source>
        <dbReference type="EMBL" id="KAJ7305615.1"/>
    </source>
</evidence>
<dbReference type="EMBL" id="JARIHO010000095">
    <property type="protein sequence ID" value="KAJ7305615.1"/>
    <property type="molecule type" value="Genomic_DNA"/>
</dbReference>